<name>A0A0A8Y1V6_ARUDO</name>
<sequence length="51" mass="6180">MLCSFCFFFFREACCQILEQQTKLKIQKANVLYYFKDKTFSSFFLSCIELK</sequence>
<accession>A0A0A8Y1V6</accession>
<reference evidence="1" key="2">
    <citation type="journal article" date="2015" name="Data Brief">
        <title>Shoot transcriptome of the giant reed, Arundo donax.</title>
        <authorList>
            <person name="Barrero R.A."/>
            <person name="Guerrero F.D."/>
            <person name="Moolhuijzen P."/>
            <person name="Goolsby J.A."/>
            <person name="Tidwell J."/>
            <person name="Bellgard S.E."/>
            <person name="Bellgard M.I."/>
        </authorList>
    </citation>
    <scope>NUCLEOTIDE SEQUENCE</scope>
    <source>
        <tissue evidence="1">Shoot tissue taken approximately 20 cm above the soil surface</tissue>
    </source>
</reference>
<dbReference type="AlphaFoldDB" id="A0A0A8Y1V6"/>
<reference evidence="1" key="1">
    <citation type="submission" date="2014-09" db="EMBL/GenBank/DDBJ databases">
        <authorList>
            <person name="Magalhaes I.L.F."/>
            <person name="Oliveira U."/>
            <person name="Santos F.R."/>
            <person name="Vidigal T.H.D.A."/>
            <person name="Brescovit A.D."/>
            <person name="Santos A.J."/>
        </authorList>
    </citation>
    <scope>NUCLEOTIDE SEQUENCE</scope>
    <source>
        <tissue evidence="1">Shoot tissue taken approximately 20 cm above the soil surface</tissue>
    </source>
</reference>
<protein>
    <submittedName>
        <fullName evidence="1">Uncharacterized protein</fullName>
    </submittedName>
</protein>
<organism evidence="1">
    <name type="scientific">Arundo donax</name>
    <name type="common">Giant reed</name>
    <name type="synonym">Donax arundinaceus</name>
    <dbReference type="NCBI Taxonomy" id="35708"/>
    <lineage>
        <taxon>Eukaryota</taxon>
        <taxon>Viridiplantae</taxon>
        <taxon>Streptophyta</taxon>
        <taxon>Embryophyta</taxon>
        <taxon>Tracheophyta</taxon>
        <taxon>Spermatophyta</taxon>
        <taxon>Magnoliopsida</taxon>
        <taxon>Liliopsida</taxon>
        <taxon>Poales</taxon>
        <taxon>Poaceae</taxon>
        <taxon>PACMAD clade</taxon>
        <taxon>Arundinoideae</taxon>
        <taxon>Arundineae</taxon>
        <taxon>Arundo</taxon>
    </lineage>
</organism>
<proteinExistence type="predicted"/>
<dbReference type="EMBL" id="GBRH01278760">
    <property type="protein sequence ID" value="JAD19135.1"/>
    <property type="molecule type" value="Transcribed_RNA"/>
</dbReference>
<evidence type="ECO:0000313" key="1">
    <source>
        <dbReference type="EMBL" id="JAD19135.1"/>
    </source>
</evidence>